<dbReference type="AlphaFoldDB" id="A0AA38LS34"/>
<comment type="caution">
    <text evidence="3">The sequence shown here is derived from an EMBL/GenBank/DDBJ whole genome shotgun (WGS) entry which is preliminary data.</text>
</comment>
<dbReference type="GeneID" id="77730707"/>
<protein>
    <recommendedName>
        <fullName evidence="2">F-box domain-containing protein</fullName>
    </recommendedName>
</protein>
<sequence>MLTAKMPGPTATSTEATVPLLPHPWPSSPLASLPVELLSHVLHHVDQRTATRLARAARAFTSVSADRIWEELDLSQAAFTEERTIDQWYKDHQDEDIDIEDEREARKARLVQTLESVLAQGDSRRWCRVEKMTISSHCTQPIMDILRYTAPYLRSLIVHAGCHLDERHGHMYWPDDGNLSPNMLDARLLGPGIHFPTLTSVQLCRGSIGHAETLGVLCRLAPNLIHIDVDLNDTVCRLRRSSGDGDTDDEYPDSEDNSSSSASADDASGADAGVEAEAEDMGMPETTKIRTLSLRFSVSDEGGWAGAAVGWETGSYYNSDDEDEDAVEAWMAHPAIQILERSPLVERLTIDCGYEALFKVLNRVVKIASQYAHLKDLCWLGKPYPLLCRIERDGPGFLNIERLTLDSEGCDNLFPVIPPLSKLQSVHIVDRLHSQAASPSSDTAPAVGMVPRFAAGLRANPQLREFCTGEAVNSSIGGSIRSWIHGGEEVIHAPLVMRHVEVADTVAGGGWRTYRGPRQPPQCCRLRYLAHTEPTKIGSDGVTKYEGSPHRYRDKIYRQFPQSAIADLTDYQGSAVPLEVLERMRVVEGMELREWEQRGVHVGSEAWGVLLEWKVAHDKKVAPLKAAEEALRAQILAREQAAADREQAAELLAQEKFDKWLLRNPIREEPRRRNYHGFY</sequence>
<dbReference type="SUPFAM" id="SSF81383">
    <property type="entry name" value="F-box domain"/>
    <property type="match status" value="1"/>
</dbReference>
<dbReference type="RefSeq" id="XP_052941906.1">
    <property type="nucleotide sequence ID" value="XM_053091502.1"/>
</dbReference>
<feature type="region of interest" description="Disordered" evidence="1">
    <location>
        <begin position="1"/>
        <end position="20"/>
    </location>
</feature>
<evidence type="ECO:0000259" key="2">
    <source>
        <dbReference type="PROSITE" id="PS50181"/>
    </source>
</evidence>
<name>A0AA38LS34_9TREE</name>
<organism evidence="3 4">
    <name type="scientific">Dioszegia hungarica</name>
    <dbReference type="NCBI Taxonomy" id="4972"/>
    <lineage>
        <taxon>Eukaryota</taxon>
        <taxon>Fungi</taxon>
        <taxon>Dikarya</taxon>
        <taxon>Basidiomycota</taxon>
        <taxon>Agaricomycotina</taxon>
        <taxon>Tremellomycetes</taxon>
        <taxon>Tremellales</taxon>
        <taxon>Bulleribasidiaceae</taxon>
        <taxon>Dioszegia</taxon>
    </lineage>
</organism>
<dbReference type="EMBL" id="JAKWFO010000015">
    <property type="protein sequence ID" value="KAI9632129.1"/>
    <property type="molecule type" value="Genomic_DNA"/>
</dbReference>
<proteinExistence type="predicted"/>
<feature type="region of interest" description="Disordered" evidence="1">
    <location>
        <begin position="242"/>
        <end position="283"/>
    </location>
</feature>
<evidence type="ECO:0000256" key="1">
    <source>
        <dbReference type="SAM" id="MobiDB-lite"/>
    </source>
</evidence>
<feature type="domain" description="F-box" evidence="2">
    <location>
        <begin position="27"/>
        <end position="72"/>
    </location>
</feature>
<accession>A0AA38LS34</accession>
<gene>
    <name evidence="3" type="ORF">MKK02DRAFT_41273</name>
</gene>
<evidence type="ECO:0000313" key="3">
    <source>
        <dbReference type="EMBL" id="KAI9632129.1"/>
    </source>
</evidence>
<dbReference type="InterPro" id="IPR036047">
    <property type="entry name" value="F-box-like_dom_sf"/>
</dbReference>
<dbReference type="Proteomes" id="UP001164286">
    <property type="component" value="Unassembled WGS sequence"/>
</dbReference>
<feature type="compositionally biased region" description="Acidic residues" evidence="1">
    <location>
        <begin position="245"/>
        <end position="256"/>
    </location>
</feature>
<evidence type="ECO:0000313" key="4">
    <source>
        <dbReference type="Proteomes" id="UP001164286"/>
    </source>
</evidence>
<keyword evidence="4" id="KW-1185">Reference proteome</keyword>
<feature type="compositionally biased region" description="Low complexity" evidence="1">
    <location>
        <begin position="257"/>
        <end position="273"/>
    </location>
</feature>
<dbReference type="InterPro" id="IPR001810">
    <property type="entry name" value="F-box_dom"/>
</dbReference>
<reference evidence="3" key="1">
    <citation type="journal article" date="2022" name="G3 (Bethesda)">
        <title>High quality genome of the basidiomycete yeast Dioszegia hungarica PDD-24b-2 isolated from cloud water.</title>
        <authorList>
            <person name="Jarrige D."/>
            <person name="Haridas S."/>
            <person name="Bleykasten-Grosshans C."/>
            <person name="Joly M."/>
            <person name="Nadalig T."/>
            <person name="Sancelme M."/>
            <person name="Vuilleumier S."/>
            <person name="Grigoriev I.V."/>
            <person name="Amato P."/>
            <person name="Bringel F."/>
        </authorList>
    </citation>
    <scope>NUCLEOTIDE SEQUENCE</scope>
    <source>
        <strain evidence="3">PDD-24b-2</strain>
    </source>
</reference>
<dbReference type="PROSITE" id="PS50181">
    <property type="entry name" value="FBOX"/>
    <property type="match status" value="1"/>
</dbReference>